<dbReference type="Proteomes" id="UP001595377">
    <property type="component" value="Unassembled WGS sequence"/>
</dbReference>
<name>A0ABV7DJ06_9HYPH</name>
<comment type="caution">
    <text evidence="1">The sequence shown here is derived from an EMBL/GenBank/DDBJ whole genome shotgun (WGS) entry which is preliminary data.</text>
</comment>
<keyword evidence="2" id="KW-1185">Reference proteome</keyword>
<accession>A0ABV7DJ06</accession>
<gene>
    <name evidence="1" type="ORF">ACFOHH_16290</name>
</gene>
<reference evidence="2" key="1">
    <citation type="journal article" date="2019" name="Int. J. Syst. Evol. Microbiol.">
        <title>The Global Catalogue of Microorganisms (GCM) 10K type strain sequencing project: providing services to taxonomists for standard genome sequencing and annotation.</title>
        <authorList>
            <consortium name="The Broad Institute Genomics Platform"/>
            <consortium name="The Broad Institute Genome Sequencing Center for Infectious Disease"/>
            <person name="Wu L."/>
            <person name="Ma J."/>
        </authorList>
    </citation>
    <scope>NUCLEOTIDE SEQUENCE [LARGE SCALE GENOMIC DNA]</scope>
    <source>
        <strain evidence="2">KCTC 52677</strain>
    </source>
</reference>
<evidence type="ECO:0000313" key="2">
    <source>
        <dbReference type="Proteomes" id="UP001595377"/>
    </source>
</evidence>
<evidence type="ECO:0000313" key="1">
    <source>
        <dbReference type="EMBL" id="MFC3074672.1"/>
    </source>
</evidence>
<sequence>MTPPVQVTDHAVLRYLERAHGLDVEAIRRHIAGQCATGAQLGAIGVVVEHVKFVLATRDGDTTVITALKATWPTRPGGGR</sequence>
<dbReference type="EMBL" id="JBHRSP010000025">
    <property type="protein sequence ID" value="MFC3074672.1"/>
    <property type="molecule type" value="Genomic_DNA"/>
</dbReference>
<protein>
    <submittedName>
        <fullName evidence="1">Uncharacterized protein</fullName>
    </submittedName>
</protein>
<organism evidence="1 2">
    <name type="scientific">Shinella pollutisoli</name>
    <dbReference type="NCBI Taxonomy" id="2250594"/>
    <lineage>
        <taxon>Bacteria</taxon>
        <taxon>Pseudomonadati</taxon>
        <taxon>Pseudomonadota</taxon>
        <taxon>Alphaproteobacteria</taxon>
        <taxon>Hyphomicrobiales</taxon>
        <taxon>Rhizobiaceae</taxon>
        <taxon>Shinella</taxon>
    </lineage>
</organism>
<proteinExistence type="predicted"/>
<dbReference type="RefSeq" id="WP_257317205.1">
    <property type="nucleotide sequence ID" value="NZ_JANFDG010000026.1"/>
</dbReference>